<feature type="domain" description="Protein kinase" evidence="4">
    <location>
        <begin position="18"/>
        <end position="292"/>
    </location>
</feature>
<dbReference type="InterPro" id="IPR008271">
    <property type="entry name" value="Ser/Thr_kinase_AS"/>
</dbReference>
<keyword evidence="3" id="KW-0067">ATP-binding</keyword>
<organism evidence="5">
    <name type="scientific">viral metagenome</name>
    <dbReference type="NCBI Taxonomy" id="1070528"/>
    <lineage>
        <taxon>unclassified sequences</taxon>
        <taxon>metagenomes</taxon>
        <taxon>organismal metagenomes</taxon>
    </lineage>
</organism>
<dbReference type="PROSITE" id="PS00107">
    <property type="entry name" value="PROTEIN_KINASE_ATP"/>
    <property type="match status" value="1"/>
</dbReference>
<dbReference type="InterPro" id="IPR011009">
    <property type="entry name" value="Kinase-like_dom_sf"/>
</dbReference>
<keyword evidence="2" id="KW-0547">Nucleotide-binding</keyword>
<sequence length="292" mass="34616">MNETRMDETTNEMINNKYIIEKPIGKGQFGIVYKGSHLKTREPIAIKMESLGSPIKLLKNETTIINYLSTHNVKHIPIVYWYGKYKDHICTIMPLYECSVSEYIKLKSLTPSKIYMIMLKTIEIIENVHNNFVIHRDMKPDNIMIRQGELFLIDFGFSTFYINEDKEHIPYNDKNMHMLGTPNYVSINIHNGIEATRRDDMISLGYMFLYLFYEKLPWENTTNIENQSVYPAIHIYHPKNIKRKELKSIEHIETLCAEIKPVIWHYIKYCYSLKYDEEPAYNVIKQLLEKTI</sequence>
<dbReference type="GO" id="GO:0004674">
    <property type="term" value="F:protein serine/threonine kinase activity"/>
    <property type="evidence" value="ECO:0007669"/>
    <property type="project" value="UniProtKB-EC"/>
</dbReference>
<evidence type="ECO:0000259" key="4">
    <source>
        <dbReference type="PROSITE" id="PS50011"/>
    </source>
</evidence>
<dbReference type="EMBL" id="MN739921">
    <property type="protein sequence ID" value="QHT77766.1"/>
    <property type="molecule type" value="Genomic_DNA"/>
</dbReference>
<dbReference type="InterPro" id="IPR017441">
    <property type="entry name" value="Protein_kinase_ATP_BS"/>
</dbReference>
<name>A0A6C0HC36_9ZZZZ</name>
<dbReference type="Pfam" id="PF00069">
    <property type="entry name" value="Pkinase"/>
    <property type="match status" value="1"/>
</dbReference>
<proteinExistence type="predicted"/>
<dbReference type="InterPro" id="IPR000719">
    <property type="entry name" value="Prot_kinase_dom"/>
</dbReference>
<evidence type="ECO:0000256" key="1">
    <source>
        <dbReference type="ARBA" id="ARBA00012513"/>
    </source>
</evidence>
<dbReference type="Gene3D" id="1.10.510.10">
    <property type="entry name" value="Transferase(Phosphotransferase) domain 1"/>
    <property type="match status" value="1"/>
</dbReference>
<protein>
    <recommendedName>
        <fullName evidence="1">non-specific serine/threonine protein kinase</fullName>
        <ecNumber evidence="1">2.7.11.1</ecNumber>
    </recommendedName>
</protein>
<dbReference type="AlphaFoldDB" id="A0A6C0HC36"/>
<evidence type="ECO:0000256" key="2">
    <source>
        <dbReference type="ARBA" id="ARBA00022741"/>
    </source>
</evidence>
<dbReference type="PROSITE" id="PS50011">
    <property type="entry name" value="PROTEIN_KINASE_DOM"/>
    <property type="match status" value="1"/>
</dbReference>
<evidence type="ECO:0000313" key="5">
    <source>
        <dbReference type="EMBL" id="QHT77766.1"/>
    </source>
</evidence>
<evidence type="ECO:0000256" key="3">
    <source>
        <dbReference type="ARBA" id="ARBA00022840"/>
    </source>
</evidence>
<dbReference type="EC" id="2.7.11.1" evidence="1"/>
<dbReference type="SUPFAM" id="SSF56112">
    <property type="entry name" value="Protein kinase-like (PK-like)"/>
    <property type="match status" value="1"/>
</dbReference>
<dbReference type="PANTHER" id="PTHR11909">
    <property type="entry name" value="CASEIN KINASE-RELATED"/>
    <property type="match status" value="1"/>
</dbReference>
<dbReference type="SMART" id="SM00220">
    <property type="entry name" value="S_TKc"/>
    <property type="match status" value="1"/>
</dbReference>
<accession>A0A6C0HC36</accession>
<dbReference type="PROSITE" id="PS00108">
    <property type="entry name" value="PROTEIN_KINASE_ST"/>
    <property type="match status" value="1"/>
</dbReference>
<reference evidence="5" key="1">
    <citation type="journal article" date="2020" name="Nature">
        <title>Giant virus diversity and host interactions through global metagenomics.</title>
        <authorList>
            <person name="Schulz F."/>
            <person name="Roux S."/>
            <person name="Paez-Espino D."/>
            <person name="Jungbluth S."/>
            <person name="Walsh D.A."/>
            <person name="Denef V.J."/>
            <person name="McMahon K.D."/>
            <person name="Konstantinidis K.T."/>
            <person name="Eloe-Fadrosh E.A."/>
            <person name="Kyrpides N.C."/>
            <person name="Woyke T."/>
        </authorList>
    </citation>
    <scope>NUCLEOTIDE SEQUENCE</scope>
    <source>
        <strain evidence="5">GVMAG-M-3300023179-90</strain>
    </source>
</reference>
<dbReference type="InterPro" id="IPR050235">
    <property type="entry name" value="CK1_Ser-Thr_kinase"/>
</dbReference>
<dbReference type="GO" id="GO:0005524">
    <property type="term" value="F:ATP binding"/>
    <property type="evidence" value="ECO:0007669"/>
    <property type="project" value="UniProtKB-KW"/>
</dbReference>